<dbReference type="Proteomes" id="UP001293718">
    <property type="component" value="Unassembled WGS sequence"/>
</dbReference>
<proteinExistence type="predicted"/>
<name>A0ABU5IC85_9BURK</name>
<evidence type="ECO:0000313" key="2">
    <source>
        <dbReference type="EMBL" id="MDZ5456733.1"/>
    </source>
</evidence>
<dbReference type="Gene3D" id="3.30.160.250">
    <property type="match status" value="1"/>
</dbReference>
<organism evidence="2 3">
    <name type="scientific">Azohydromonas lata</name>
    <dbReference type="NCBI Taxonomy" id="45677"/>
    <lineage>
        <taxon>Bacteria</taxon>
        <taxon>Pseudomonadati</taxon>
        <taxon>Pseudomonadota</taxon>
        <taxon>Betaproteobacteria</taxon>
        <taxon>Burkholderiales</taxon>
        <taxon>Sphaerotilaceae</taxon>
        <taxon>Azohydromonas</taxon>
    </lineage>
</organism>
<dbReference type="InterPro" id="IPR013321">
    <property type="entry name" value="Arc_rbn_hlx_hlx"/>
</dbReference>
<keyword evidence="3" id="KW-1185">Reference proteome</keyword>
<reference evidence="2 3" key="1">
    <citation type="submission" date="2023-11" db="EMBL/GenBank/DDBJ databases">
        <title>Draft genome of Azohydromonas lata strain H1 (DSM1123), a polyhydroxyalkanoate producer.</title>
        <authorList>
            <person name="Traversa D."/>
            <person name="D'Addabbo P."/>
            <person name="Pazzani C."/>
            <person name="Manzari C."/>
            <person name="Chiara M."/>
            <person name="Scrascia M."/>
        </authorList>
    </citation>
    <scope>NUCLEOTIDE SEQUENCE [LARGE SCALE GENOMIC DNA]</scope>
    <source>
        <strain evidence="2 3">H1</strain>
    </source>
</reference>
<dbReference type="SUPFAM" id="SSF47598">
    <property type="entry name" value="Ribbon-helix-helix"/>
    <property type="match status" value="1"/>
</dbReference>
<dbReference type="Pfam" id="PF05534">
    <property type="entry name" value="HicB"/>
    <property type="match status" value="1"/>
</dbReference>
<dbReference type="Pfam" id="PF15919">
    <property type="entry name" value="HicB_lk_antitox"/>
    <property type="match status" value="1"/>
</dbReference>
<dbReference type="Gene3D" id="1.10.1220.10">
    <property type="entry name" value="Met repressor-like"/>
    <property type="match status" value="1"/>
</dbReference>
<dbReference type="InterPro" id="IPR031807">
    <property type="entry name" value="HicB-like"/>
</dbReference>
<feature type="domain" description="HicB-like antitoxin of toxin-antitoxin system" evidence="1">
    <location>
        <begin position="4"/>
        <end position="65"/>
    </location>
</feature>
<evidence type="ECO:0000313" key="3">
    <source>
        <dbReference type="Proteomes" id="UP001293718"/>
    </source>
</evidence>
<protein>
    <submittedName>
        <fullName evidence="2">Toxin-antitoxin system HicB family antitoxin</fullName>
    </submittedName>
</protein>
<dbReference type="RefSeq" id="WP_066337601.1">
    <property type="nucleotide sequence ID" value="NZ_JAXOJX010000011.1"/>
</dbReference>
<evidence type="ECO:0000259" key="1">
    <source>
        <dbReference type="Pfam" id="PF15919"/>
    </source>
</evidence>
<dbReference type="InterPro" id="IPR008651">
    <property type="entry name" value="Uncharacterised_HicB"/>
</dbReference>
<dbReference type="InterPro" id="IPR035069">
    <property type="entry name" value="TTHA1013/TTHA0281-like"/>
</dbReference>
<gene>
    <name evidence="2" type="ORF">SM757_09105</name>
</gene>
<dbReference type="InterPro" id="IPR010985">
    <property type="entry name" value="Ribbon_hlx_hlx"/>
</dbReference>
<dbReference type="EMBL" id="JAXOJX010000011">
    <property type="protein sequence ID" value="MDZ5456733.1"/>
    <property type="molecule type" value="Genomic_DNA"/>
</dbReference>
<accession>A0ABU5IC85</accession>
<comment type="caution">
    <text evidence="2">The sequence shown here is derived from an EMBL/GenBank/DDBJ whole genome shotgun (WGS) entry which is preliminary data.</text>
</comment>
<sequence>MNRYPLEIFWSSECQGFIAQAPDLPGCSASGATEAEAAAAAQQAVAAWVEAARAAGRAVPAPREVLPLHCYSGKFLVRVPRSLHARLARQAAAQGVSLNQYVAGVLARG</sequence>
<dbReference type="SUPFAM" id="SSF143100">
    <property type="entry name" value="TTHA1013/TTHA0281-like"/>
    <property type="match status" value="1"/>
</dbReference>